<evidence type="ECO:0000313" key="3">
    <source>
        <dbReference type="Proteomes" id="UP000257607"/>
    </source>
</evidence>
<dbReference type="GeneID" id="49609954"/>
<reference evidence="1 3" key="1">
    <citation type="submission" date="2018-07" db="EMBL/GenBank/DDBJ databases">
        <title>Lactobacillus curvatus genome sequence.</title>
        <authorList>
            <person name="Prechtl R."/>
        </authorList>
    </citation>
    <scope>NUCLEOTIDE SEQUENCE [LARGE SCALE GENOMIC DNA]</scope>
    <source>
        <strain evidence="1 3">TMW 1.1928</strain>
    </source>
</reference>
<evidence type="ECO:0000313" key="1">
    <source>
        <dbReference type="EMBL" id="AXN36299.1"/>
    </source>
</evidence>
<organism evidence="1 3">
    <name type="scientific">Latilactobacillus curvatus</name>
    <name type="common">Lactobacillus curvatus</name>
    <dbReference type="NCBI Taxonomy" id="28038"/>
    <lineage>
        <taxon>Bacteria</taxon>
        <taxon>Bacillati</taxon>
        <taxon>Bacillota</taxon>
        <taxon>Bacilli</taxon>
        <taxon>Lactobacillales</taxon>
        <taxon>Lactobacillaceae</taxon>
        <taxon>Latilactobacillus</taxon>
    </lineage>
</organism>
<sequence>MSTKDYFKFFTTTSLTGNGQRGYLMSVEQPIDAATLKQAFGNVVSYFDQYGDSFQFTSPFSIEQLETVVTEQTTLKLGDFKIVNRAGLHGIGNGLV</sequence>
<evidence type="ECO:0000313" key="2">
    <source>
        <dbReference type="EMBL" id="WDC92496.1"/>
    </source>
</evidence>
<dbReference type="RefSeq" id="WP_004265964.1">
    <property type="nucleotide sequence ID" value="NZ_BJOQ01000003.1"/>
</dbReference>
<proteinExistence type="predicted"/>
<dbReference type="AlphaFoldDB" id="A0A385AF20"/>
<dbReference type="Proteomes" id="UP000257607">
    <property type="component" value="Chromosome"/>
</dbReference>
<name>A0A385AF20_LATCU</name>
<accession>A0A385AF20</accession>
<dbReference type="EMBL" id="CP117683">
    <property type="protein sequence ID" value="WDC92496.1"/>
    <property type="molecule type" value="Genomic_DNA"/>
</dbReference>
<protein>
    <submittedName>
        <fullName evidence="1">Uncharacterized protein</fullName>
    </submittedName>
</protein>
<gene>
    <name evidence="1" type="ORF">DT351_07925</name>
    <name evidence="2" type="ORF">PSR33_02800</name>
</gene>
<reference evidence="2" key="2">
    <citation type="submission" date="2023-02" db="EMBL/GenBank/DDBJ databases">
        <title>Complete genome sequence of Lactobacillus curvatus CACC879 isolated from Pig feces.</title>
        <authorList>
            <person name="Park S."/>
            <person name="Park M.A."/>
            <person name="Kim D.-H."/>
            <person name="Kim Y."/>
        </authorList>
    </citation>
    <scope>NUCLEOTIDE SEQUENCE</scope>
    <source>
        <strain evidence="2">CACC879</strain>
    </source>
</reference>
<dbReference type="EMBL" id="CP031003">
    <property type="protein sequence ID" value="AXN36299.1"/>
    <property type="molecule type" value="Genomic_DNA"/>
</dbReference>
<dbReference type="Proteomes" id="UP001215533">
    <property type="component" value="Chromosome"/>
</dbReference>